<evidence type="ECO:0000313" key="2">
    <source>
        <dbReference type="EMBL" id="RXD54808.1"/>
    </source>
</evidence>
<evidence type="ECO:0000313" key="3">
    <source>
        <dbReference type="Proteomes" id="UP000289372"/>
    </source>
</evidence>
<reference evidence="2 3" key="1">
    <citation type="submission" date="2018-02" db="EMBL/GenBank/DDBJ databases">
        <title>Characterization of Xanthomonas diversity in transplant houses and field plants.</title>
        <authorList>
            <person name="Abrahamian P."/>
            <person name="Timilsina S."/>
            <person name="Minsavage G.V."/>
            <person name="Goss E.M."/>
            <person name="Jones J.B."/>
            <person name="Vallad G.E."/>
        </authorList>
    </citation>
    <scope>NUCLEOTIDE SEQUENCE [LARGE SCALE GENOMIC DNA]</scope>
    <source>
        <strain evidence="2 3">GEV2132</strain>
    </source>
</reference>
<sequence length="96" mass="11091">MAMNTDWFKENFLSFMKGCEFIYSEFKNGDFGDLQRVEVESFNKMGAVEFWSSGWVGIDLVDCVSGTQEISVLLSPEQRDLVDGELRRFSDLMARR</sequence>
<dbReference type="Proteomes" id="UP000289372">
    <property type="component" value="Unassembled WGS sequence"/>
</dbReference>
<accession>A0A1L5R2L3</accession>
<reference evidence="1 4" key="2">
    <citation type="submission" date="2019-11" db="EMBL/GenBank/DDBJ databases">
        <title>Genome-resolved metagenomics to study the prevalence of co-infection and intraspecific heterogeneity among plant pathogen metapopulations.</title>
        <authorList>
            <person name="Newberry E."/>
            <person name="Bhandari R."/>
            <person name="Kemble J."/>
            <person name="Sikora E."/>
            <person name="Potnis N."/>
        </authorList>
    </citation>
    <scope>NUCLEOTIDE SEQUENCE [LARGE SCALE GENOMIC DNA]</scope>
    <source>
        <strain evidence="1">Xp_Tom_Tuscaloosa_18b</strain>
    </source>
</reference>
<gene>
    <name evidence="2" type="ORF">DB769_08290</name>
    <name evidence="1" type="ORF">G3W61_08990</name>
</gene>
<name>A0A1L5R2L3_XANPE</name>
<dbReference type="EMBL" id="JAAGYU010000031">
    <property type="protein sequence ID" value="NEL76386.1"/>
    <property type="molecule type" value="Genomic_DNA"/>
</dbReference>
<protein>
    <submittedName>
        <fullName evidence="1">Uncharacterized protein</fullName>
    </submittedName>
</protein>
<comment type="caution">
    <text evidence="1">The sequence shown here is derived from an EMBL/GenBank/DDBJ whole genome shotgun (WGS) entry which is preliminary data.</text>
</comment>
<evidence type="ECO:0000313" key="1">
    <source>
        <dbReference type="EMBL" id="NEL76386.1"/>
    </source>
</evidence>
<proteinExistence type="predicted"/>
<dbReference type="Proteomes" id="UP000471082">
    <property type="component" value="Unassembled WGS sequence"/>
</dbReference>
<dbReference type="AlphaFoldDB" id="A0A1L5R2L3"/>
<dbReference type="KEGG" id="xpe:BJD13_07260"/>
<organism evidence="1 4">
    <name type="scientific">Xanthomonas perforans</name>
    <dbReference type="NCBI Taxonomy" id="442694"/>
    <lineage>
        <taxon>Bacteria</taxon>
        <taxon>Pseudomonadati</taxon>
        <taxon>Pseudomonadota</taxon>
        <taxon>Gammaproteobacteria</taxon>
        <taxon>Lysobacterales</taxon>
        <taxon>Lysobacteraceae</taxon>
        <taxon>Xanthomonas</taxon>
    </lineage>
</organism>
<dbReference type="EMBL" id="PUUL01000039">
    <property type="protein sequence ID" value="RXD54808.1"/>
    <property type="molecule type" value="Genomic_DNA"/>
</dbReference>
<evidence type="ECO:0000313" key="4">
    <source>
        <dbReference type="Proteomes" id="UP000471082"/>
    </source>
</evidence>